<dbReference type="PROSITE" id="PS51387">
    <property type="entry name" value="FAD_PCMH"/>
    <property type="match status" value="1"/>
</dbReference>
<organism evidence="3 4">
    <name type="scientific">Mycobacterium saskatchewanense</name>
    <dbReference type="NCBI Taxonomy" id="220927"/>
    <lineage>
        <taxon>Bacteria</taxon>
        <taxon>Bacillati</taxon>
        <taxon>Actinomycetota</taxon>
        <taxon>Actinomycetes</taxon>
        <taxon>Mycobacteriales</taxon>
        <taxon>Mycobacteriaceae</taxon>
        <taxon>Mycobacterium</taxon>
        <taxon>Mycobacterium simiae complex</taxon>
    </lineage>
</organism>
<evidence type="ECO:0000259" key="2">
    <source>
        <dbReference type="PROSITE" id="PS51387"/>
    </source>
</evidence>
<dbReference type="Proteomes" id="UP000193387">
    <property type="component" value="Unassembled WGS sequence"/>
</dbReference>
<gene>
    <name evidence="3" type="ORF">AWC23_20260</name>
</gene>
<protein>
    <recommendedName>
        <fullName evidence="2">FAD-binding PCMH-type domain-containing protein</fullName>
    </recommendedName>
</protein>
<feature type="region of interest" description="Disordered" evidence="1">
    <location>
        <begin position="1"/>
        <end position="25"/>
    </location>
</feature>
<keyword evidence="4" id="KW-1185">Reference proteome</keyword>
<comment type="caution">
    <text evidence="3">The sequence shown here is derived from an EMBL/GenBank/DDBJ whole genome shotgun (WGS) entry which is preliminary data.</text>
</comment>
<proteinExistence type="predicted"/>
<dbReference type="Gene3D" id="3.30.465.10">
    <property type="match status" value="1"/>
</dbReference>
<dbReference type="RefSeq" id="WP_158090747.1">
    <property type="nucleotide sequence ID" value="NZ_AP022573.1"/>
</dbReference>
<accession>A0AAJ3NM67</accession>
<dbReference type="InterPro" id="IPR036318">
    <property type="entry name" value="FAD-bd_PCMH-like_sf"/>
</dbReference>
<dbReference type="AlphaFoldDB" id="A0AAJ3NM67"/>
<dbReference type="SUPFAM" id="SSF56176">
    <property type="entry name" value="FAD-binding/transporter-associated domain-like"/>
    <property type="match status" value="1"/>
</dbReference>
<dbReference type="InterPro" id="IPR016166">
    <property type="entry name" value="FAD-bd_PCMH"/>
</dbReference>
<dbReference type="InterPro" id="IPR016169">
    <property type="entry name" value="FAD-bd_PCMH_sub2"/>
</dbReference>
<reference evidence="3 4" key="1">
    <citation type="submission" date="2016-01" db="EMBL/GenBank/DDBJ databases">
        <title>The new phylogeny of the genus Mycobacterium.</title>
        <authorList>
            <person name="Tarcisio F."/>
            <person name="Conor M."/>
            <person name="Antonella G."/>
            <person name="Elisabetta G."/>
            <person name="Giulia F.S."/>
            <person name="Sara T."/>
            <person name="Anna F."/>
            <person name="Clotilde B."/>
            <person name="Roberto B."/>
            <person name="Veronica D.S."/>
            <person name="Fabio R."/>
            <person name="Monica P."/>
            <person name="Olivier J."/>
            <person name="Enrico T."/>
            <person name="Nicola S."/>
        </authorList>
    </citation>
    <scope>NUCLEOTIDE SEQUENCE [LARGE SCALE GENOMIC DNA]</scope>
    <source>
        <strain evidence="3 4">DSM 44616</strain>
    </source>
</reference>
<feature type="domain" description="FAD-binding PCMH-type" evidence="2">
    <location>
        <begin position="28"/>
        <end position="136"/>
    </location>
</feature>
<name>A0AAJ3NM67_9MYCO</name>
<evidence type="ECO:0000256" key="1">
    <source>
        <dbReference type="SAM" id="MobiDB-lite"/>
    </source>
</evidence>
<dbReference type="Pfam" id="PF01565">
    <property type="entry name" value="FAD_binding_4"/>
    <property type="match status" value="1"/>
</dbReference>
<evidence type="ECO:0000313" key="4">
    <source>
        <dbReference type="Proteomes" id="UP000193387"/>
    </source>
</evidence>
<sequence>MTEMRNDLLSPPGSPAYLTGTNPHDATVAQHPAMMAHPGNAEEVGQAVRWTAQGSLQVQASGHGAGAPTESDRLLVDTSGLNTADVDARACVARIGAGATCSAVNAVAERDGLPGLAGTSPTVAVAGYTFGVESRS</sequence>
<dbReference type="EMBL" id="LQPR01000049">
    <property type="protein sequence ID" value="ORW69084.1"/>
    <property type="molecule type" value="Genomic_DNA"/>
</dbReference>
<evidence type="ECO:0000313" key="3">
    <source>
        <dbReference type="EMBL" id="ORW69084.1"/>
    </source>
</evidence>
<dbReference type="GO" id="GO:0071949">
    <property type="term" value="F:FAD binding"/>
    <property type="evidence" value="ECO:0007669"/>
    <property type="project" value="InterPro"/>
</dbReference>
<dbReference type="InterPro" id="IPR006094">
    <property type="entry name" value="Oxid_FAD_bind_N"/>
</dbReference>